<keyword evidence="2" id="KW-1185">Reference proteome</keyword>
<dbReference type="EMBL" id="CAAALY010262589">
    <property type="protein sequence ID" value="VEL39804.1"/>
    <property type="molecule type" value="Genomic_DNA"/>
</dbReference>
<accession>A0A3S5AX09</accession>
<dbReference type="Proteomes" id="UP000784294">
    <property type="component" value="Unassembled WGS sequence"/>
</dbReference>
<evidence type="ECO:0000313" key="2">
    <source>
        <dbReference type="Proteomes" id="UP000784294"/>
    </source>
</evidence>
<sequence>MRQRTDALKVRFSPQNEATEAALLGRLQQISQTVNGAVSQDLSQIRHNRSRLDALACANSEAVGELTNSTRSLKEVQLAWLHRLRGLTASQRPGDLANWLEQAWMARNSIEAVVLNSTELWTRQLAKDSQTLESQAEELNRALRTPIEGPLDPAGTGLTSGLDSERLAFYAREQDLHLTYQEDKLRRILKRQKETVQDVKNAQPSTILGLANMCKHFRFVESMSSMRLFFDITAHFMALLYFDSILSADDTLRLSPSSLASVVDKEG</sequence>
<protein>
    <submittedName>
        <fullName evidence="1">Uncharacterized protein</fullName>
    </submittedName>
</protein>
<evidence type="ECO:0000313" key="1">
    <source>
        <dbReference type="EMBL" id="VEL39804.1"/>
    </source>
</evidence>
<name>A0A3S5AX09_9PLAT</name>
<proteinExistence type="predicted"/>
<comment type="caution">
    <text evidence="1">The sequence shown here is derived from an EMBL/GenBank/DDBJ whole genome shotgun (WGS) entry which is preliminary data.</text>
</comment>
<gene>
    <name evidence="1" type="ORF">PXEA_LOCUS33244</name>
</gene>
<dbReference type="AlphaFoldDB" id="A0A3S5AX09"/>
<organism evidence="1 2">
    <name type="scientific">Protopolystoma xenopodis</name>
    <dbReference type="NCBI Taxonomy" id="117903"/>
    <lineage>
        <taxon>Eukaryota</taxon>
        <taxon>Metazoa</taxon>
        <taxon>Spiralia</taxon>
        <taxon>Lophotrochozoa</taxon>
        <taxon>Platyhelminthes</taxon>
        <taxon>Monogenea</taxon>
        <taxon>Polyopisthocotylea</taxon>
        <taxon>Polystomatidea</taxon>
        <taxon>Polystomatidae</taxon>
        <taxon>Protopolystoma</taxon>
    </lineage>
</organism>
<reference evidence="1" key="1">
    <citation type="submission" date="2018-11" db="EMBL/GenBank/DDBJ databases">
        <authorList>
            <consortium name="Pathogen Informatics"/>
        </authorList>
    </citation>
    <scope>NUCLEOTIDE SEQUENCE</scope>
</reference>